<evidence type="ECO:0000256" key="5">
    <source>
        <dbReference type="ARBA" id="ARBA00023157"/>
    </source>
</evidence>
<dbReference type="Proteomes" id="UP000230750">
    <property type="component" value="Unassembled WGS sequence"/>
</dbReference>
<dbReference type="InterPro" id="IPR018486">
    <property type="entry name" value="Hemopexin_CS"/>
</dbReference>
<gene>
    <name evidence="8" type="ORF">BSL78_05130</name>
</gene>
<accession>A0A2G8LCF4</accession>
<dbReference type="Pfam" id="PF00045">
    <property type="entry name" value="Hemopexin"/>
    <property type="match status" value="7"/>
</dbReference>
<dbReference type="InterPro" id="IPR036375">
    <property type="entry name" value="Hemopexin-like_dom_sf"/>
</dbReference>
<dbReference type="PROSITE" id="PS00024">
    <property type="entry name" value="HEMOPEXIN"/>
    <property type="match status" value="1"/>
</dbReference>
<dbReference type="OrthoDB" id="406838at2759"/>
<evidence type="ECO:0000256" key="4">
    <source>
        <dbReference type="ARBA" id="ARBA00022737"/>
    </source>
</evidence>
<keyword evidence="5" id="KW-1015">Disulfide bond</keyword>
<keyword evidence="2" id="KW-0964">Secreted</keyword>
<keyword evidence="9" id="KW-1185">Reference proteome</keyword>
<feature type="repeat" description="Hemopexin" evidence="7">
    <location>
        <begin position="362"/>
        <end position="409"/>
    </location>
</feature>
<evidence type="ECO:0000256" key="2">
    <source>
        <dbReference type="ARBA" id="ARBA00022525"/>
    </source>
</evidence>
<comment type="caution">
    <text evidence="8">The sequence shown here is derived from an EMBL/GenBank/DDBJ whole genome shotgun (WGS) entry which is preliminary data.</text>
</comment>
<dbReference type="PANTHER" id="PTHR22917">
    <property type="entry name" value="HEMOPEXIN DOMAIN-CONTAINING PROTEIN"/>
    <property type="match status" value="1"/>
</dbReference>
<name>A0A2G8LCF4_STIJA</name>
<feature type="repeat" description="Hemopexin" evidence="7">
    <location>
        <begin position="411"/>
        <end position="458"/>
    </location>
</feature>
<feature type="repeat" description="Hemopexin" evidence="7">
    <location>
        <begin position="316"/>
        <end position="361"/>
    </location>
</feature>
<dbReference type="SUPFAM" id="SSF50923">
    <property type="entry name" value="Hemopexin-like domain"/>
    <property type="match status" value="2"/>
</dbReference>
<feature type="repeat" description="Hemopexin" evidence="7">
    <location>
        <begin position="57"/>
        <end position="104"/>
    </location>
</feature>
<dbReference type="InterPro" id="IPR051298">
    <property type="entry name" value="Heme_transport/Cell_adhesion"/>
</dbReference>
<proteinExistence type="predicted"/>
<dbReference type="InterPro" id="IPR018487">
    <property type="entry name" value="Hemopexin-like_repeat"/>
</dbReference>
<keyword evidence="4" id="KW-0677">Repeat</keyword>
<evidence type="ECO:0000256" key="6">
    <source>
        <dbReference type="ARBA" id="ARBA00023180"/>
    </source>
</evidence>
<dbReference type="InterPro" id="IPR000585">
    <property type="entry name" value="Hemopexin-like_dom"/>
</dbReference>
<dbReference type="EMBL" id="MRZV01000128">
    <property type="protein sequence ID" value="PIK57931.1"/>
    <property type="molecule type" value="Genomic_DNA"/>
</dbReference>
<dbReference type="STRING" id="307972.A0A2G8LCF4"/>
<evidence type="ECO:0000313" key="9">
    <source>
        <dbReference type="Proteomes" id="UP000230750"/>
    </source>
</evidence>
<dbReference type="GO" id="GO:0005615">
    <property type="term" value="C:extracellular space"/>
    <property type="evidence" value="ECO:0007669"/>
    <property type="project" value="TreeGrafter"/>
</dbReference>
<feature type="repeat" description="Hemopexin" evidence="7">
    <location>
        <begin position="200"/>
        <end position="247"/>
    </location>
</feature>
<feature type="repeat" description="Hemopexin" evidence="7">
    <location>
        <begin position="151"/>
        <end position="198"/>
    </location>
</feature>
<reference evidence="8 9" key="1">
    <citation type="journal article" date="2017" name="PLoS Biol.">
        <title>The sea cucumber genome provides insights into morphological evolution and visceral regeneration.</title>
        <authorList>
            <person name="Zhang X."/>
            <person name="Sun L."/>
            <person name="Yuan J."/>
            <person name="Sun Y."/>
            <person name="Gao Y."/>
            <person name="Zhang L."/>
            <person name="Li S."/>
            <person name="Dai H."/>
            <person name="Hamel J.F."/>
            <person name="Liu C."/>
            <person name="Yu Y."/>
            <person name="Liu S."/>
            <person name="Lin W."/>
            <person name="Guo K."/>
            <person name="Jin S."/>
            <person name="Xu P."/>
            <person name="Storey K.B."/>
            <person name="Huan P."/>
            <person name="Zhang T."/>
            <person name="Zhou Y."/>
            <person name="Zhang J."/>
            <person name="Lin C."/>
            <person name="Li X."/>
            <person name="Xing L."/>
            <person name="Huo D."/>
            <person name="Sun M."/>
            <person name="Wang L."/>
            <person name="Mercier A."/>
            <person name="Li F."/>
            <person name="Yang H."/>
            <person name="Xiang J."/>
        </authorList>
    </citation>
    <scope>NUCLEOTIDE SEQUENCE [LARGE SCALE GENOMIC DNA]</scope>
    <source>
        <strain evidence="8">Shaxun</strain>
        <tissue evidence="8">Muscle</tissue>
    </source>
</reference>
<sequence>MLTLIKGIGNAKYISLIVGTEKEKQPNMIRREIYEVFLAGVLLSMISWSSASDFCMSGQFDAITRTSDGNTYAFKDDLVVQLIDAGTDVASGYPKAICEVFPGIPSNLDAAIYWTNGKTYFFKGSQYWRTTGTTPDDGYPKQISDYFPGLPNDIDAAVVWGGNSKGFFFKGTEYWRFNPITDSTERGNIDTNTYWPGYNQGTVDAAFQWSNGRTYLFKGEQYWRYNDAAHRIDTGFPLSTSKEWLGCPTIRTTIPSEEMCPSGLGCVSGSFDAITRTSDGNTYAFKGTLVAKLADGDTIIAAGYPKPICDVFIGIPSNLDAAVFWGNGKTYFFKGDQYWRTSGTSLDSGYPKQISAAWHGLPNDIDAAVVWEPNGKGYFFKGTKYWRYNPDSDSTEGDNIDTNTHWHGYNQGTVDAAIQWTNGRTYLFKDELFWRYDDDNNRVESGYPLWTTKEWLGCPTNGPTIPMKNKCLPSTCQ</sequence>
<keyword evidence="3" id="KW-0732">Signal</keyword>
<dbReference type="CDD" id="cd00094">
    <property type="entry name" value="HX"/>
    <property type="match status" value="2"/>
</dbReference>
<dbReference type="Gene3D" id="2.110.10.10">
    <property type="entry name" value="Hemopexin-like domain"/>
    <property type="match status" value="3"/>
</dbReference>
<comment type="subcellular location">
    <subcellularLocation>
        <location evidence="1">Secreted</location>
    </subcellularLocation>
</comment>
<evidence type="ECO:0000256" key="1">
    <source>
        <dbReference type="ARBA" id="ARBA00004613"/>
    </source>
</evidence>
<evidence type="ECO:0000256" key="3">
    <source>
        <dbReference type="ARBA" id="ARBA00022729"/>
    </source>
</evidence>
<feature type="repeat" description="Hemopexin" evidence="7">
    <location>
        <begin position="268"/>
        <end position="315"/>
    </location>
</feature>
<dbReference type="PROSITE" id="PS51642">
    <property type="entry name" value="HEMOPEXIN_2"/>
    <property type="match status" value="8"/>
</dbReference>
<dbReference type="PANTHER" id="PTHR22917:SF6">
    <property type="entry name" value="EG:8D8.2 PROTEIN-RELATED"/>
    <property type="match status" value="1"/>
</dbReference>
<evidence type="ECO:0000313" key="8">
    <source>
        <dbReference type="EMBL" id="PIK57931.1"/>
    </source>
</evidence>
<keyword evidence="6" id="KW-0325">Glycoprotein</keyword>
<feature type="repeat" description="Hemopexin" evidence="7">
    <location>
        <begin position="105"/>
        <end position="150"/>
    </location>
</feature>
<dbReference type="AlphaFoldDB" id="A0A2G8LCF4"/>
<dbReference type="SMART" id="SM00120">
    <property type="entry name" value="HX"/>
    <property type="match status" value="8"/>
</dbReference>
<evidence type="ECO:0000256" key="7">
    <source>
        <dbReference type="PROSITE-ProRule" id="PRU01011"/>
    </source>
</evidence>
<protein>
    <submittedName>
        <fullName evidence="8">Matrix metalloproteinase-16</fullName>
    </submittedName>
</protein>
<organism evidence="8 9">
    <name type="scientific">Stichopus japonicus</name>
    <name type="common">Sea cucumber</name>
    <dbReference type="NCBI Taxonomy" id="307972"/>
    <lineage>
        <taxon>Eukaryota</taxon>
        <taxon>Metazoa</taxon>
        <taxon>Echinodermata</taxon>
        <taxon>Eleutherozoa</taxon>
        <taxon>Echinozoa</taxon>
        <taxon>Holothuroidea</taxon>
        <taxon>Aspidochirotacea</taxon>
        <taxon>Aspidochirotida</taxon>
        <taxon>Stichopodidae</taxon>
        <taxon>Apostichopus</taxon>
    </lineage>
</organism>